<dbReference type="AlphaFoldDB" id="A0A9X6NKM2"/>
<organism evidence="1 2">
    <name type="scientific">Hypsibius exemplaris</name>
    <name type="common">Freshwater tardigrade</name>
    <dbReference type="NCBI Taxonomy" id="2072580"/>
    <lineage>
        <taxon>Eukaryota</taxon>
        <taxon>Metazoa</taxon>
        <taxon>Ecdysozoa</taxon>
        <taxon>Tardigrada</taxon>
        <taxon>Eutardigrada</taxon>
        <taxon>Parachela</taxon>
        <taxon>Hypsibioidea</taxon>
        <taxon>Hypsibiidae</taxon>
        <taxon>Hypsibius</taxon>
    </lineage>
</organism>
<dbReference type="Proteomes" id="UP000192578">
    <property type="component" value="Unassembled WGS sequence"/>
</dbReference>
<sequence>MGNSDFGVWSFSTPSTLLQSFQPELELRRLELQISAAVLDSTNGEYVVLAFLPIRHVSFGNLAEDVPVNAIPVEVIQVPSNFNTSAQPHYVSSLPLTL</sequence>
<evidence type="ECO:0000313" key="2">
    <source>
        <dbReference type="Proteomes" id="UP000192578"/>
    </source>
</evidence>
<comment type="caution">
    <text evidence="1">The sequence shown here is derived from an EMBL/GenBank/DDBJ whole genome shotgun (WGS) entry which is preliminary data.</text>
</comment>
<dbReference type="EMBL" id="MTYJ01000217">
    <property type="protein sequence ID" value="OWA51189.1"/>
    <property type="molecule type" value="Genomic_DNA"/>
</dbReference>
<reference evidence="2" key="1">
    <citation type="submission" date="2017-01" db="EMBL/GenBank/DDBJ databases">
        <title>Comparative genomics of anhydrobiosis in the tardigrade Hypsibius dujardini.</title>
        <authorList>
            <person name="Yoshida Y."/>
            <person name="Koutsovoulos G."/>
            <person name="Laetsch D."/>
            <person name="Stevens L."/>
            <person name="Kumar S."/>
            <person name="Horikawa D."/>
            <person name="Ishino K."/>
            <person name="Komine S."/>
            <person name="Tomita M."/>
            <person name="Blaxter M."/>
            <person name="Arakawa K."/>
        </authorList>
    </citation>
    <scope>NUCLEOTIDE SEQUENCE [LARGE SCALE GENOMIC DNA]</scope>
    <source>
        <strain evidence="2">Z151</strain>
    </source>
</reference>
<proteinExistence type="predicted"/>
<keyword evidence="2" id="KW-1185">Reference proteome</keyword>
<accession>A0A9X6NKM2</accession>
<protein>
    <submittedName>
        <fullName evidence="1">Uncharacterized protein</fullName>
    </submittedName>
</protein>
<evidence type="ECO:0000313" key="1">
    <source>
        <dbReference type="EMBL" id="OWA51189.1"/>
    </source>
</evidence>
<gene>
    <name evidence="1" type="ORF">BV898_15682</name>
</gene>
<name>A0A9X6NKM2_HYPEX</name>